<organism evidence="21 22">
    <name type="scientific">Pontiella desulfatans</name>
    <dbReference type="NCBI Taxonomy" id="2750659"/>
    <lineage>
        <taxon>Bacteria</taxon>
        <taxon>Pseudomonadati</taxon>
        <taxon>Kiritimatiellota</taxon>
        <taxon>Kiritimatiellia</taxon>
        <taxon>Kiritimatiellales</taxon>
        <taxon>Pontiellaceae</taxon>
        <taxon>Pontiella</taxon>
    </lineage>
</organism>
<dbReference type="InterPro" id="IPR036670">
    <property type="entry name" value="SecA_X-link_sf"/>
</dbReference>
<dbReference type="PROSITE" id="PS51196">
    <property type="entry name" value="SECA_MOTOR_DEAD"/>
    <property type="match status" value="1"/>
</dbReference>
<dbReference type="GO" id="GO:0008564">
    <property type="term" value="F:protein-exporting ATPase activity"/>
    <property type="evidence" value="ECO:0007669"/>
    <property type="project" value="UniProtKB-EC"/>
</dbReference>
<sequence>MNWILKKIVGSKNERDLKKMHPLVEKINAFDEEYKALSDDQLKAKTQEFKERLQKGETLESIELEAFAVVKNAARRLCGTVVEVIGHPIAWEMVHFDVQLIGGMAIHKGMIAEMATGEGKTLVATLPVYLNALSGKGAHVVTTSDYHSQRDSEWMGHLYTWLGLTVGCLKNMMPPPERREMYLRDITYGTNSEFGFDYLRDNMAYSPEDMVQQKGHNFAIVDEIDSILIDEARTPLIISGPAPYSSTQYEELQPAASRLVRRQRDLCTKLLKEAKDLLEEGEEDEAALRMYQVFEGMPKNKQLMHLIEDVSIRKLLEKTQMSMLSDMRKEQARQLRQELFFTIDEKGHDASLTEKGCEEMNPNDPEMYVLPDMVTAMAELDGETGLSPEELMEKRRSIQEDYAMRNERVHAVDQLIRAYSVYEKDVDYVVQDNQVIIVDEHTGRLMVGRRWSDGLHQAVEAKEGVTIERETQTLATITIQNYFRMYDKLSGMTGTAETEADEFHQIYGLDVMVIPTNRPVRRVDLNDQVYKTQREKFRAVIDDIKKAHANKQPVLVGTVAVETSEVLSRMLRRENIVHNVLNAKNHAREAEIVANAGQPGAVTIATNMAGRGTDIKLHESVIHLNREDLNSKSFSLDSKVDGKPLRKLLEERPCGLYVIASERHESRRIDRQLRGRSARQGDPGVTRFYVSLEDNLMRLFGSDRISNIMEKLGIEEGEVLEHPWLNKSIETAQRRVEQQNFMMRKRTLEYDDVMNAQRGEIYGFRSEALTSDDPRAQIYHSVEQAIASRSEDAVALKSVDGFHEFIIWVNTTFPLGMQASDLPAEKTQESLTACVMERVRKAYDLKARHEDTDALKRLERHMIIQSIDEHWQEYLRSMDSLRESVGLQAYGQRDPLVEYKREAYNLFMDLMDRIYEEIANTMFRSATSIEAIEDFFQSLSGMQVQHPQASALAAATAQAQAAAAHAPQRGAPPPGMGAPPPGMDLPQAPKPTPIRKNVPKAGRNDPCPCGSGRKYKKCCGAE</sequence>
<feature type="domain" description="Helicase C-terminal" evidence="19">
    <location>
        <begin position="524"/>
        <end position="737"/>
    </location>
</feature>
<dbReference type="PROSITE" id="PS51192">
    <property type="entry name" value="HELICASE_ATP_BIND_1"/>
    <property type="match status" value="1"/>
</dbReference>
<keyword evidence="22" id="KW-1185">Reference proteome</keyword>
<dbReference type="Gene3D" id="3.10.450.50">
    <property type="match status" value="1"/>
</dbReference>
<evidence type="ECO:0000259" key="19">
    <source>
        <dbReference type="PROSITE" id="PS51194"/>
    </source>
</evidence>
<comment type="subcellular location">
    <subcellularLocation>
        <location evidence="15">Cell membrane</location>
        <topology evidence="15">Peripheral membrane protein</topology>
        <orientation evidence="15">Cytoplasmic side</orientation>
    </subcellularLocation>
    <subcellularLocation>
        <location evidence="15">Cytoplasm</location>
    </subcellularLocation>
    <subcellularLocation>
        <location evidence="2">Membrane</location>
        <topology evidence="2">Peripheral membrane protein</topology>
    </subcellularLocation>
    <text evidence="15">Distribution is 50-50.</text>
</comment>
<dbReference type="GO" id="GO:0005829">
    <property type="term" value="C:cytosol"/>
    <property type="evidence" value="ECO:0007669"/>
    <property type="project" value="TreeGrafter"/>
</dbReference>
<dbReference type="GO" id="GO:0065002">
    <property type="term" value="P:intracellular protein transmembrane transport"/>
    <property type="evidence" value="ECO:0007669"/>
    <property type="project" value="UniProtKB-UniRule"/>
</dbReference>
<keyword evidence="9" id="KW-0862">Zinc</keyword>
<dbReference type="SMART" id="SM00958">
    <property type="entry name" value="SecA_PP_bind"/>
    <property type="match status" value="1"/>
</dbReference>
<keyword evidence="5 15" id="KW-1003">Cell membrane</keyword>
<dbReference type="HAMAP" id="MF_01382">
    <property type="entry name" value="SecA"/>
    <property type="match status" value="1"/>
</dbReference>
<dbReference type="CDD" id="cd17928">
    <property type="entry name" value="DEXDc_SecA"/>
    <property type="match status" value="1"/>
</dbReference>
<evidence type="ECO:0000256" key="14">
    <source>
        <dbReference type="ARBA" id="ARBA00023136"/>
    </source>
</evidence>
<dbReference type="InterPro" id="IPR011116">
    <property type="entry name" value="SecA_Wing/Scaffold"/>
</dbReference>
<dbReference type="InterPro" id="IPR027417">
    <property type="entry name" value="P-loop_NTPase"/>
</dbReference>
<dbReference type="PROSITE" id="PS51194">
    <property type="entry name" value="HELICASE_CTER"/>
    <property type="match status" value="1"/>
</dbReference>
<evidence type="ECO:0000256" key="15">
    <source>
        <dbReference type="HAMAP-Rule" id="MF_01382"/>
    </source>
</evidence>
<keyword evidence="10 15" id="KW-0067">ATP-binding</keyword>
<evidence type="ECO:0000256" key="6">
    <source>
        <dbReference type="ARBA" id="ARBA00022490"/>
    </source>
</evidence>
<evidence type="ECO:0000256" key="17">
    <source>
        <dbReference type="SAM" id="MobiDB-lite"/>
    </source>
</evidence>
<evidence type="ECO:0000256" key="13">
    <source>
        <dbReference type="ARBA" id="ARBA00023010"/>
    </source>
</evidence>
<feature type="domain" description="SecA family profile" evidence="20">
    <location>
        <begin position="2"/>
        <end position="721"/>
    </location>
</feature>
<dbReference type="GO" id="GO:0031522">
    <property type="term" value="C:cell envelope Sec protein transport complex"/>
    <property type="evidence" value="ECO:0007669"/>
    <property type="project" value="UniProtKB-ARBA"/>
</dbReference>
<evidence type="ECO:0000256" key="4">
    <source>
        <dbReference type="ARBA" id="ARBA00022448"/>
    </source>
</evidence>
<dbReference type="NCBIfam" id="TIGR00963">
    <property type="entry name" value="secA"/>
    <property type="match status" value="1"/>
</dbReference>
<keyword evidence="6 15" id="KW-0963">Cytoplasm</keyword>
<evidence type="ECO:0000256" key="1">
    <source>
        <dbReference type="ARBA" id="ARBA00001947"/>
    </source>
</evidence>
<feature type="binding site" evidence="15">
    <location>
        <begin position="117"/>
        <end position="121"/>
    </location>
    <ligand>
        <name>ATP</name>
        <dbReference type="ChEBI" id="CHEBI:30616"/>
    </ligand>
</feature>
<keyword evidence="4 15" id="KW-0813">Transport</keyword>
<evidence type="ECO:0000313" key="21">
    <source>
        <dbReference type="EMBL" id="VGO15967.1"/>
    </source>
</evidence>
<keyword evidence="14 15" id="KW-0472">Membrane</keyword>
<feature type="binding site" evidence="15">
    <location>
        <position position="99"/>
    </location>
    <ligand>
        <name>ATP</name>
        <dbReference type="ChEBI" id="CHEBI:30616"/>
    </ligand>
</feature>
<evidence type="ECO:0000259" key="20">
    <source>
        <dbReference type="PROSITE" id="PS51196"/>
    </source>
</evidence>
<comment type="subunit">
    <text evidence="15">Monomer and homodimer. Part of the essential Sec protein translocation apparatus which comprises SecA, SecYEG and auxiliary proteins SecDF. Other proteins may also be involved.</text>
</comment>
<keyword evidence="12 15" id="KW-1278">Translocase</keyword>
<dbReference type="InterPro" id="IPR001650">
    <property type="entry name" value="Helicase_C-like"/>
</dbReference>
<comment type="catalytic activity">
    <reaction evidence="15">
        <text>ATP + H2O + cellular proteinSide 1 = ADP + phosphate + cellular proteinSide 2.</text>
        <dbReference type="EC" id="7.4.2.8"/>
    </reaction>
</comment>
<feature type="domain" description="Helicase ATP-binding" evidence="18">
    <location>
        <begin position="101"/>
        <end position="260"/>
    </location>
</feature>
<dbReference type="Pfam" id="PF01043">
    <property type="entry name" value="SecA_PP_bind"/>
    <property type="match status" value="1"/>
</dbReference>
<evidence type="ECO:0000256" key="12">
    <source>
        <dbReference type="ARBA" id="ARBA00022967"/>
    </source>
</evidence>
<dbReference type="AlphaFoldDB" id="A0A6C2U8B7"/>
<dbReference type="PRINTS" id="PR00906">
    <property type="entry name" value="SECA"/>
</dbReference>
<gene>
    <name evidence="15" type="primary">secA</name>
    <name evidence="21" type="ORF">PDESU_04556</name>
</gene>
<evidence type="ECO:0000256" key="16">
    <source>
        <dbReference type="RuleBase" id="RU003874"/>
    </source>
</evidence>
<dbReference type="GO" id="GO:0017038">
    <property type="term" value="P:protein import"/>
    <property type="evidence" value="ECO:0007669"/>
    <property type="project" value="InterPro"/>
</dbReference>
<dbReference type="GO" id="GO:0006605">
    <property type="term" value="P:protein targeting"/>
    <property type="evidence" value="ECO:0007669"/>
    <property type="project" value="UniProtKB-UniRule"/>
</dbReference>
<keyword evidence="7" id="KW-0479">Metal-binding</keyword>
<dbReference type="FunFam" id="3.40.50.300:FF:000113">
    <property type="entry name" value="Preprotein translocase subunit SecA"/>
    <property type="match status" value="1"/>
</dbReference>
<keyword evidence="8 15" id="KW-0547">Nucleotide-binding</keyword>
<evidence type="ECO:0000259" key="18">
    <source>
        <dbReference type="PROSITE" id="PS51192"/>
    </source>
</evidence>
<feature type="compositionally biased region" description="Low complexity" evidence="17">
    <location>
        <begin position="960"/>
        <end position="969"/>
    </location>
</feature>
<comment type="function">
    <text evidence="15">Part of the Sec protein translocase complex. Interacts with the SecYEG preprotein conducting channel. Has a central role in coupling the hydrolysis of ATP to the transfer of proteins into and across the cell membrane, serving as an ATP-driven molecular motor driving the stepwise translocation of polypeptide chains across the membrane.</text>
</comment>
<dbReference type="CDD" id="cd18803">
    <property type="entry name" value="SF2_C_secA"/>
    <property type="match status" value="1"/>
</dbReference>
<comment type="similarity">
    <text evidence="3 15 16">Belongs to the SecA family.</text>
</comment>
<name>A0A6C2U8B7_PONDE</name>
<dbReference type="Gene3D" id="3.90.1440.10">
    <property type="entry name" value="SecA, preprotein cross-linking domain"/>
    <property type="match status" value="1"/>
</dbReference>
<reference evidence="21 22" key="1">
    <citation type="submission" date="2019-04" db="EMBL/GenBank/DDBJ databases">
        <authorList>
            <person name="Van Vliet M D."/>
        </authorList>
    </citation>
    <scope>NUCLEOTIDE SEQUENCE [LARGE SCALE GENOMIC DNA]</scope>
    <source>
        <strain evidence="21 22">F1</strain>
    </source>
</reference>
<dbReference type="PANTHER" id="PTHR30612:SF0">
    <property type="entry name" value="CHLOROPLAST PROTEIN-TRANSPORTING ATPASE"/>
    <property type="match status" value="1"/>
</dbReference>
<evidence type="ECO:0000256" key="10">
    <source>
        <dbReference type="ARBA" id="ARBA00022840"/>
    </source>
</evidence>
<dbReference type="Pfam" id="PF07516">
    <property type="entry name" value="SecA_SW"/>
    <property type="match status" value="1"/>
</dbReference>
<dbReference type="GO" id="GO:0005886">
    <property type="term" value="C:plasma membrane"/>
    <property type="evidence" value="ECO:0007669"/>
    <property type="project" value="UniProtKB-SubCell"/>
</dbReference>
<dbReference type="PANTHER" id="PTHR30612">
    <property type="entry name" value="SECA INNER MEMBRANE COMPONENT OF SEC PROTEIN SECRETION SYSTEM"/>
    <property type="match status" value="1"/>
</dbReference>
<evidence type="ECO:0000256" key="7">
    <source>
        <dbReference type="ARBA" id="ARBA00022723"/>
    </source>
</evidence>
<keyword evidence="13 15" id="KW-0811">Translocation</keyword>
<feature type="binding site" evidence="15">
    <location>
        <position position="614"/>
    </location>
    <ligand>
        <name>ATP</name>
        <dbReference type="ChEBI" id="CHEBI:30616"/>
    </ligand>
</feature>
<dbReference type="InterPro" id="IPR014001">
    <property type="entry name" value="Helicase_ATP-bd"/>
</dbReference>
<feature type="region of interest" description="Disordered" evidence="17">
    <location>
        <begin position="960"/>
        <end position="1022"/>
    </location>
</feature>
<proteinExistence type="inferred from homology"/>
<dbReference type="Pfam" id="PF21090">
    <property type="entry name" value="P-loop_SecA"/>
    <property type="match status" value="1"/>
</dbReference>
<dbReference type="GO" id="GO:0046872">
    <property type="term" value="F:metal ion binding"/>
    <property type="evidence" value="ECO:0007669"/>
    <property type="project" value="UniProtKB-KW"/>
</dbReference>
<dbReference type="InterPro" id="IPR036266">
    <property type="entry name" value="SecA_Wing/Scaffold_sf"/>
</dbReference>
<dbReference type="SUPFAM" id="SSF81767">
    <property type="entry name" value="Pre-protein crosslinking domain of SecA"/>
    <property type="match status" value="1"/>
</dbReference>
<dbReference type="Pfam" id="PF07517">
    <property type="entry name" value="SecA_DEAD"/>
    <property type="match status" value="1"/>
</dbReference>
<evidence type="ECO:0000256" key="11">
    <source>
        <dbReference type="ARBA" id="ARBA00022927"/>
    </source>
</evidence>
<dbReference type="NCBIfam" id="NF009538">
    <property type="entry name" value="PRK12904.1"/>
    <property type="match status" value="1"/>
</dbReference>
<dbReference type="SUPFAM" id="SSF52540">
    <property type="entry name" value="P-loop containing nucleoside triphosphate hydrolases"/>
    <property type="match status" value="2"/>
</dbReference>
<evidence type="ECO:0000313" key="22">
    <source>
        <dbReference type="Proteomes" id="UP000366872"/>
    </source>
</evidence>
<dbReference type="RefSeq" id="WP_136081529.1">
    <property type="nucleotide sequence ID" value="NZ_CAAHFG010000003.1"/>
</dbReference>
<evidence type="ECO:0000256" key="5">
    <source>
        <dbReference type="ARBA" id="ARBA00022475"/>
    </source>
</evidence>
<feature type="compositionally biased region" description="Basic residues" evidence="17">
    <location>
        <begin position="1013"/>
        <end position="1022"/>
    </location>
</feature>
<dbReference type="SUPFAM" id="SSF81886">
    <property type="entry name" value="Helical scaffold and wing domains of SecA"/>
    <property type="match status" value="1"/>
</dbReference>
<accession>A0A6C2U8B7</accession>
<dbReference type="Gene3D" id="1.10.3060.10">
    <property type="entry name" value="Helical scaffold and wing domains of SecA"/>
    <property type="match status" value="1"/>
</dbReference>
<keyword evidence="11 15" id="KW-0653">Protein transport</keyword>
<dbReference type="InterPro" id="IPR020937">
    <property type="entry name" value="SecA_CS"/>
</dbReference>
<dbReference type="Proteomes" id="UP000366872">
    <property type="component" value="Unassembled WGS sequence"/>
</dbReference>
<dbReference type="FunFam" id="3.40.50.300:FF:000246">
    <property type="entry name" value="Preprotein translocase subunit SecA"/>
    <property type="match status" value="1"/>
</dbReference>
<dbReference type="GO" id="GO:0005524">
    <property type="term" value="F:ATP binding"/>
    <property type="evidence" value="ECO:0007669"/>
    <property type="project" value="UniProtKB-UniRule"/>
</dbReference>
<evidence type="ECO:0000256" key="3">
    <source>
        <dbReference type="ARBA" id="ARBA00007650"/>
    </source>
</evidence>
<dbReference type="InterPro" id="IPR004027">
    <property type="entry name" value="SEC_C_motif"/>
</dbReference>
<evidence type="ECO:0000256" key="9">
    <source>
        <dbReference type="ARBA" id="ARBA00022833"/>
    </source>
</evidence>
<dbReference type="InterPro" id="IPR000185">
    <property type="entry name" value="SecA"/>
</dbReference>
<dbReference type="SMART" id="SM00957">
    <property type="entry name" value="SecA_DEAD"/>
    <property type="match status" value="1"/>
</dbReference>
<dbReference type="PROSITE" id="PS01312">
    <property type="entry name" value="SECA"/>
    <property type="match status" value="1"/>
</dbReference>
<dbReference type="InterPro" id="IPR011130">
    <property type="entry name" value="SecA_preprotein_X-link_dom"/>
</dbReference>
<dbReference type="GO" id="GO:0043952">
    <property type="term" value="P:protein transport by the Sec complex"/>
    <property type="evidence" value="ECO:0007669"/>
    <property type="project" value="TreeGrafter"/>
</dbReference>
<dbReference type="InterPro" id="IPR011115">
    <property type="entry name" value="SecA_DEAD"/>
</dbReference>
<dbReference type="EC" id="7.4.2.8" evidence="15"/>
<dbReference type="InterPro" id="IPR014018">
    <property type="entry name" value="SecA_motor_DEAD"/>
</dbReference>
<dbReference type="EMBL" id="CAAHFG010000003">
    <property type="protein sequence ID" value="VGO15967.1"/>
    <property type="molecule type" value="Genomic_DNA"/>
</dbReference>
<comment type="cofactor">
    <cofactor evidence="1">
        <name>Zn(2+)</name>
        <dbReference type="ChEBI" id="CHEBI:29105"/>
    </cofactor>
</comment>
<evidence type="ECO:0000256" key="2">
    <source>
        <dbReference type="ARBA" id="ARBA00004170"/>
    </source>
</evidence>
<dbReference type="InterPro" id="IPR044722">
    <property type="entry name" value="SecA_SF2_C"/>
</dbReference>
<dbReference type="Gene3D" id="3.40.50.300">
    <property type="entry name" value="P-loop containing nucleotide triphosphate hydrolases"/>
    <property type="match status" value="2"/>
</dbReference>
<dbReference type="Pfam" id="PF02810">
    <property type="entry name" value="SEC-C"/>
    <property type="match status" value="1"/>
</dbReference>
<protein>
    <recommendedName>
        <fullName evidence="15 16">Protein translocase subunit SecA</fullName>
        <ecNumber evidence="15">7.4.2.8</ecNumber>
    </recommendedName>
</protein>
<evidence type="ECO:0000256" key="8">
    <source>
        <dbReference type="ARBA" id="ARBA00022741"/>
    </source>
</evidence>
<feature type="compositionally biased region" description="Pro residues" evidence="17">
    <location>
        <begin position="970"/>
        <end position="992"/>
    </location>
</feature>